<dbReference type="FunFam" id="3.40.50.720:FF:000080">
    <property type="entry name" value="Thiazole biosynthesis adenylyltransferase ThiF"/>
    <property type="match status" value="1"/>
</dbReference>
<accession>K0WXA3</accession>
<dbReference type="GO" id="GO:0008641">
    <property type="term" value="F:ubiquitin-like modifier activating enzyme activity"/>
    <property type="evidence" value="ECO:0007669"/>
    <property type="project" value="InterPro"/>
</dbReference>
<proteinExistence type="inferred from homology"/>
<dbReference type="Proteomes" id="UP000006044">
    <property type="component" value="Unassembled WGS sequence"/>
</dbReference>
<dbReference type="eggNOG" id="COG0476">
    <property type="taxonomic scope" value="Bacteria"/>
</dbReference>
<comment type="caution">
    <text evidence="3">The sequence shown here is derived from an EMBL/GenBank/DDBJ whole genome shotgun (WGS) entry which is preliminary data.</text>
</comment>
<dbReference type="SUPFAM" id="SSF69572">
    <property type="entry name" value="Activating enzymes of the ubiquitin-like proteins"/>
    <property type="match status" value="1"/>
</dbReference>
<protein>
    <recommendedName>
        <fullName evidence="2">THIF-type NAD/FAD binding fold domain-containing protein</fullName>
    </recommendedName>
</protein>
<dbReference type="GO" id="GO:0005829">
    <property type="term" value="C:cytosol"/>
    <property type="evidence" value="ECO:0007669"/>
    <property type="project" value="TreeGrafter"/>
</dbReference>
<evidence type="ECO:0000256" key="1">
    <source>
        <dbReference type="ARBA" id="ARBA00009919"/>
    </source>
</evidence>
<dbReference type="RefSeq" id="WP_008862165.1">
    <property type="nucleotide sequence ID" value="NZ_CAXSYG010000008.1"/>
</dbReference>
<evidence type="ECO:0000313" key="4">
    <source>
        <dbReference type="Proteomes" id="UP000006044"/>
    </source>
</evidence>
<evidence type="ECO:0000259" key="2">
    <source>
        <dbReference type="Pfam" id="PF00899"/>
    </source>
</evidence>
<dbReference type="Pfam" id="PF00899">
    <property type="entry name" value="ThiF"/>
    <property type="match status" value="1"/>
</dbReference>
<organism evidence="3 4">
    <name type="scientific">Barnesiella intestinihominis YIT 11860</name>
    <dbReference type="NCBI Taxonomy" id="742726"/>
    <lineage>
        <taxon>Bacteria</taxon>
        <taxon>Pseudomonadati</taxon>
        <taxon>Bacteroidota</taxon>
        <taxon>Bacteroidia</taxon>
        <taxon>Bacteroidales</taxon>
        <taxon>Barnesiellaceae</taxon>
        <taxon>Barnesiella</taxon>
    </lineage>
</organism>
<dbReference type="InterPro" id="IPR035985">
    <property type="entry name" value="Ubiquitin-activating_enz"/>
</dbReference>
<dbReference type="GO" id="GO:0008146">
    <property type="term" value="F:sulfotransferase activity"/>
    <property type="evidence" value="ECO:0007669"/>
    <property type="project" value="TreeGrafter"/>
</dbReference>
<comment type="similarity">
    <text evidence="1">Belongs to the HesA/MoeB/ThiF family.</text>
</comment>
<dbReference type="HOGENOM" id="CLU_013325_10_0_10"/>
<sequence length="229" mass="25118">MNERYIRQTMIPEIGEAGQEKLKNAKVLIVGIGGLGSPISLYLTAAGVGQIGLIDDDIVSKSNLQRQILYTEAEIGQSKVECACRRLSALNSSTRFETYPNRFTPDNANRLVSAYDIIVDGCDNAATRYLIDDVCSRFKKPYVYGSISDFRGQVSVFNYRGGSRYSDLYPRPEVIPPARPGGVIGTIPGIIGCMEAAEVIKIITGYGEVLSGKLFLLDTQTLQHEIIEI</sequence>
<dbReference type="OrthoDB" id="9804286at2"/>
<gene>
    <name evidence="3" type="ORF">HMPREF9448_01706</name>
</gene>
<evidence type="ECO:0000313" key="3">
    <source>
        <dbReference type="EMBL" id="EJZ63867.1"/>
    </source>
</evidence>
<dbReference type="InterPro" id="IPR045886">
    <property type="entry name" value="ThiF/MoeB/HesA"/>
</dbReference>
<dbReference type="GeneID" id="77848950"/>
<dbReference type="PATRIC" id="fig|742726.3.peg.1788"/>
<dbReference type="PANTHER" id="PTHR10953:SF102">
    <property type="entry name" value="ADENYLYLTRANSFERASE AND SULFURTRANSFERASE MOCS3"/>
    <property type="match status" value="1"/>
</dbReference>
<reference evidence="3 4" key="1">
    <citation type="submission" date="2012-08" db="EMBL/GenBank/DDBJ databases">
        <title>The Genome Sequence of Barnesiella intestinihominis YIT 11860.</title>
        <authorList>
            <consortium name="The Broad Institute Genome Sequencing Platform"/>
            <person name="Earl A."/>
            <person name="Ward D."/>
            <person name="Feldgarden M."/>
            <person name="Gevers D."/>
            <person name="Morotomi M."/>
            <person name="Walker B."/>
            <person name="Young S.K."/>
            <person name="Zeng Q."/>
            <person name="Gargeya S."/>
            <person name="Fitzgerald M."/>
            <person name="Haas B."/>
            <person name="Abouelleil A."/>
            <person name="Alvarado L."/>
            <person name="Arachchi H.M."/>
            <person name="Berlin A.M."/>
            <person name="Chapman S.B."/>
            <person name="Goldberg J."/>
            <person name="Griggs A."/>
            <person name="Gujja S."/>
            <person name="Hansen M."/>
            <person name="Howarth C."/>
            <person name="Imamovic A."/>
            <person name="Larimer J."/>
            <person name="McCowen C."/>
            <person name="Montmayeur A."/>
            <person name="Murphy C."/>
            <person name="Neiman D."/>
            <person name="Pearson M."/>
            <person name="Priest M."/>
            <person name="Roberts A."/>
            <person name="Saif S."/>
            <person name="Shea T."/>
            <person name="Sisk P."/>
            <person name="Sykes S."/>
            <person name="Wortman J."/>
            <person name="Nusbaum C."/>
            <person name="Birren B."/>
        </authorList>
    </citation>
    <scope>NUCLEOTIDE SEQUENCE [LARGE SCALE GENOMIC DNA]</scope>
    <source>
        <strain evidence="3 4">YIT 11860</strain>
    </source>
</reference>
<dbReference type="GO" id="GO:0016779">
    <property type="term" value="F:nucleotidyltransferase activity"/>
    <property type="evidence" value="ECO:0007669"/>
    <property type="project" value="TreeGrafter"/>
</dbReference>
<keyword evidence="4" id="KW-1185">Reference proteome</keyword>
<dbReference type="GO" id="GO:0004792">
    <property type="term" value="F:thiosulfate-cyanide sulfurtransferase activity"/>
    <property type="evidence" value="ECO:0007669"/>
    <property type="project" value="TreeGrafter"/>
</dbReference>
<dbReference type="AlphaFoldDB" id="K0WXA3"/>
<feature type="domain" description="THIF-type NAD/FAD binding fold" evidence="2">
    <location>
        <begin position="5"/>
        <end position="225"/>
    </location>
</feature>
<dbReference type="EMBL" id="ADLE01000011">
    <property type="protein sequence ID" value="EJZ63867.1"/>
    <property type="molecule type" value="Genomic_DNA"/>
</dbReference>
<dbReference type="PANTHER" id="PTHR10953">
    <property type="entry name" value="UBIQUITIN-ACTIVATING ENZYME E1"/>
    <property type="match status" value="1"/>
</dbReference>
<dbReference type="Gene3D" id="3.40.50.720">
    <property type="entry name" value="NAD(P)-binding Rossmann-like Domain"/>
    <property type="match status" value="1"/>
</dbReference>
<dbReference type="InterPro" id="IPR000594">
    <property type="entry name" value="ThiF_NAD_FAD-bd"/>
</dbReference>
<name>K0WXA3_9BACT</name>
<dbReference type="CDD" id="cd00757">
    <property type="entry name" value="ThiF_MoeB_HesA_family"/>
    <property type="match status" value="1"/>
</dbReference>
<dbReference type="STRING" id="742726.HMPREF9448_01706"/>